<comment type="caution">
    <text evidence="5">The sequence shown here is derived from an EMBL/GenBank/DDBJ whole genome shotgun (WGS) entry which is preliminary data.</text>
</comment>
<proteinExistence type="predicted"/>
<dbReference type="AlphaFoldDB" id="A0A147GZT8"/>
<feature type="domain" description="Recombinase" evidence="4">
    <location>
        <begin position="180"/>
        <end position="287"/>
    </location>
</feature>
<organism evidence="5 6">
    <name type="scientific">Pseudacidovorax intermedius</name>
    <dbReference type="NCBI Taxonomy" id="433924"/>
    <lineage>
        <taxon>Bacteria</taxon>
        <taxon>Pseudomonadati</taxon>
        <taxon>Pseudomonadota</taxon>
        <taxon>Betaproteobacteria</taxon>
        <taxon>Burkholderiales</taxon>
        <taxon>Comamonadaceae</taxon>
        <taxon>Pseudacidovorax</taxon>
    </lineage>
</organism>
<evidence type="ECO:0000313" key="6">
    <source>
        <dbReference type="Proteomes" id="UP000072741"/>
    </source>
</evidence>
<dbReference type="SUPFAM" id="SSF53041">
    <property type="entry name" value="Resolvase-like"/>
    <property type="match status" value="1"/>
</dbReference>
<dbReference type="RefSeq" id="WP_058641579.1">
    <property type="nucleotide sequence ID" value="NZ_LDSL01000051.1"/>
</dbReference>
<protein>
    <submittedName>
        <fullName evidence="5">Integrase</fullName>
    </submittedName>
</protein>
<evidence type="ECO:0000259" key="4">
    <source>
        <dbReference type="PROSITE" id="PS51737"/>
    </source>
</evidence>
<dbReference type="GO" id="GO:0000150">
    <property type="term" value="F:DNA strand exchange activity"/>
    <property type="evidence" value="ECO:0007669"/>
    <property type="project" value="InterPro"/>
</dbReference>
<dbReference type="PANTHER" id="PTHR30461:SF2">
    <property type="entry name" value="SERINE RECOMBINASE PINE-RELATED"/>
    <property type="match status" value="1"/>
</dbReference>
<evidence type="ECO:0000256" key="2">
    <source>
        <dbReference type="ARBA" id="ARBA00023172"/>
    </source>
</evidence>
<dbReference type="CDD" id="cd00338">
    <property type="entry name" value="Ser_Recombinase"/>
    <property type="match status" value="1"/>
</dbReference>
<dbReference type="GO" id="GO:0003677">
    <property type="term" value="F:DNA binding"/>
    <property type="evidence" value="ECO:0007669"/>
    <property type="project" value="UniProtKB-KW"/>
</dbReference>
<evidence type="ECO:0000256" key="1">
    <source>
        <dbReference type="ARBA" id="ARBA00023125"/>
    </source>
</evidence>
<gene>
    <name evidence="5" type="ORF">NS331_08345</name>
</gene>
<keyword evidence="1" id="KW-0238">DNA-binding</keyword>
<dbReference type="Pfam" id="PF07508">
    <property type="entry name" value="Recombinase"/>
    <property type="match status" value="1"/>
</dbReference>
<dbReference type="EMBL" id="LDSL01000051">
    <property type="protein sequence ID" value="KTT23218.1"/>
    <property type="molecule type" value="Genomic_DNA"/>
</dbReference>
<feature type="coiled-coil region" evidence="3">
    <location>
        <begin position="387"/>
        <end position="452"/>
    </location>
</feature>
<name>A0A147GZT8_9BURK</name>
<accession>A0A147GZT8</accession>
<keyword evidence="3" id="KW-0175">Coiled coil</keyword>
<sequence length="540" mass="58981">MSGLVYSYTRFSDPRQAKGTSAERQAAYAARWAAEHGLRLDESLTLQDEGLSAYHQRHVKSGALGVFLAAVESGKVPAGSVLVVEGLDRLSRAEPIQAQAQLAQIVNAGITVVTASDGKAYSRERLKANPMDLVYSLLVMIRAHEESDTKSKRVKAAISKQCEGWLAGTFRGIVRNGKDPAWTRLVDGKFELVPERVEAVRTALDLYRRGYSPRRITLHLANEGLQMTDSGPQSLQIYRLIQQRALLGEKEIAVDGTTYRLPGYYPALLTPAEWDDLQAVAHSRVRRAGKSVVPHLITGLRIAVCGYCGHAMVGQNIGTRNRRADGGIHDGHRRLNCITYKNADCTIKPMTISVAPIERALMTYCSDMLNLQALYGGDRSSGPRARVAAARAKLAELTQQIERLTDAILQAGADGGAPLTFARRARSLEAEQVEAEKDLSAAERELAALARVDLAGADAAWQRLAEGVEAQDYDARVRARQLVADTFQRIVIYRAGVRPTETPKGIIEIMLVAKGGVGRLLQINAQGQLLAAEATKQQWE</sequence>
<dbReference type="InterPro" id="IPR038109">
    <property type="entry name" value="DNA_bind_recomb_sf"/>
</dbReference>
<keyword evidence="2" id="KW-0233">DNA recombination</keyword>
<dbReference type="Gene3D" id="3.90.1750.20">
    <property type="entry name" value="Putative Large Serine Recombinase, Chain B, Domain 2"/>
    <property type="match status" value="1"/>
</dbReference>
<dbReference type="PROSITE" id="PS51737">
    <property type="entry name" value="RECOMBINASE_DNA_BIND"/>
    <property type="match status" value="1"/>
</dbReference>
<dbReference type="SMART" id="SM00857">
    <property type="entry name" value="Resolvase"/>
    <property type="match status" value="1"/>
</dbReference>
<dbReference type="Pfam" id="PF00239">
    <property type="entry name" value="Resolvase"/>
    <property type="match status" value="1"/>
</dbReference>
<dbReference type="InterPro" id="IPR006119">
    <property type="entry name" value="Resolv_N"/>
</dbReference>
<dbReference type="Proteomes" id="UP000072741">
    <property type="component" value="Unassembled WGS sequence"/>
</dbReference>
<dbReference type="Gene3D" id="3.40.50.1390">
    <property type="entry name" value="Resolvase, N-terminal catalytic domain"/>
    <property type="match status" value="1"/>
</dbReference>
<evidence type="ECO:0000313" key="5">
    <source>
        <dbReference type="EMBL" id="KTT23218.1"/>
    </source>
</evidence>
<dbReference type="InterPro" id="IPR011109">
    <property type="entry name" value="DNA_bind_recombinase_dom"/>
</dbReference>
<dbReference type="OrthoDB" id="9791494at2"/>
<dbReference type="PATRIC" id="fig|433924.3.peg.3648"/>
<dbReference type="InterPro" id="IPR036162">
    <property type="entry name" value="Resolvase-like_N_sf"/>
</dbReference>
<dbReference type="PANTHER" id="PTHR30461">
    <property type="entry name" value="DNA-INVERTASE FROM LAMBDOID PROPHAGE"/>
    <property type="match status" value="1"/>
</dbReference>
<keyword evidence="6" id="KW-1185">Reference proteome</keyword>
<evidence type="ECO:0000256" key="3">
    <source>
        <dbReference type="SAM" id="Coils"/>
    </source>
</evidence>
<dbReference type="InterPro" id="IPR050639">
    <property type="entry name" value="SSR_resolvase"/>
</dbReference>
<reference evidence="5 6" key="1">
    <citation type="journal article" date="2016" name="Front. Microbiol.">
        <title>Genomic Resource of Rice Seed Associated Bacteria.</title>
        <authorList>
            <person name="Midha S."/>
            <person name="Bansal K."/>
            <person name="Sharma S."/>
            <person name="Kumar N."/>
            <person name="Patil P.P."/>
            <person name="Chaudhry V."/>
            <person name="Patil P.B."/>
        </authorList>
    </citation>
    <scope>NUCLEOTIDE SEQUENCE [LARGE SCALE GENOMIC DNA]</scope>
    <source>
        <strain evidence="5 6">NS331</strain>
    </source>
</reference>